<evidence type="ECO:0000313" key="2">
    <source>
        <dbReference type="EMBL" id="MDD1795086.1"/>
    </source>
</evidence>
<feature type="region of interest" description="Disordered" evidence="1">
    <location>
        <begin position="469"/>
        <end position="491"/>
    </location>
</feature>
<sequence length="516" mass="57221">MMRTFADKPQSTKLAKPLKSHGPLHFQRGVNERQHSSSFPLRAVGGQALEWLSQNNILGRQTQGAQGGDGVPPTQQASRMSVMSRIGPPAFLLRPPAWLPPDTPAWADRGKVGLSPLFFQAERSTQADILRHEYLHAIHQRHAPMDNSAAARRHAEELASTAHHTPMSAFYAPVPTLLAYPAQQHKPWDDVYIGHQVIVGELRSGDLVLRIMMNYSEFKVEDVLTYNENLGLELTEVTKSKVYHCGKHPNPNLVGTVKKLREVMVTVEKLNSNIPDTSTFKIKYIFIAPDVSDRFRTMDKKGVLFLSSNALSTDIVDVAAHEASHGIFEHHATARHDDPAQRVPDNLILQVADIYIKLRNTKPADLPQKKFDPKSPPPYESSESGIDRRASGIIPVHDTVWSGAGGHPWKGIDEFFASAYAAFTQDPKLLDKIVSHYNKHDPNIRALYRQLFTLFKMIGNPKAIASLSAPSDTKGAEKVTNATSAPPDYTDPASRLISDQYLFDPTALPGPDKIVC</sequence>
<organism evidence="2 3">
    <name type="scientific">Enterovibrio gelatinilyticus</name>
    <dbReference type="NCBI Taxonomy" id="2899819"/>
    <lineage>
        <taxon>Bacteria</taxon>
        <taxon>Pseudomonadati</taxon>
        <taxon>Pseudomonadota</taxon>
        <taxon>Gammaproteobacteria</taxon>
        <taxon>Vibrionales</taxon>
        <taxon>Vibrionaceae</taxon>
        <taxon>Enterovibrio</taxon>
    </lineage>
</organism>
<evidence type="ECO:0000313" key="3">
    <source>
        <dbReference type="Proteomes" id="UP001149400"/>
    </source>
</evidence>
<keyword evidence="3" id="KW-1185">Reference proteome</keyword>
<proteinExistence type="predicted"/>
<accession>A0ABT5R5Q2</accession>
<gene>
    <name evidence="2" type="ORF">LRP50_18315</name>
</gene>
<protein>
    <recommendedName>
        <fullName evidence="4">Peptidase M48 domain-containing protein</fullName>
    </recommendedName>
</protein>
<feature type="region of interest" description="Disordered" evidence="1">
    <location>
        <begin position="1"/>
        <end position="25"/>
    </location>
</feature>
<evidence type="ECO:0000256" key="1">
    <source>
        <dbReference type="SAM" id="MobiDB-lite"/>
    </source>
</evidence>
<feature type="region of interest" description="Disordered" evidence="1">
    <location>
        <begin position="365"/>
        <end position="385"/>
    </location>
</feature>
<dbReference type="Proteomes" id="UP001149400">
    <property type="component" value="Unassembled WGS sequence"/>
</dbReference>
<evidence type="ECO:0008006" key="4">
    <source>
        <dbReference type="Google" id="ProtNLM"/>
    </source>
</evidence>
<comment type="caution">
    <text evidence="2">The sequence shown here is derived from an EMBL/GenBank/DDBJ whole genome shotgun (WGS) entry which is preliminary data.</text>
</comment>
<dbReference type="RefSeq" id="WP_274165892.1">
    <property type="nucleotide sequence ID" value="NZ_JAJUBC010000024.1"/>
</dbReference>
<dbReference type="EMBL" id="JAJUBC010000024">
    <property type="protein sequence ID" value="MDD1795086.1"/>
    <property type="molecule type" value="Genomic_DNA"/>
</dbReference>
<name>A0ABT5R5Q2_9GAMM</name>
<reference evidence="2" key="1">
    <citation type="submission" date="2021-12" db="EMBL/GenBank/DDBJ databases">
        <title>Enterovibrio ZSDZ35 sp. nov. and Enterovibrio ZSDZ42 sp. nov., isolated from coastal seawater in Qingdao.</title>
        <authorList>
            <person name="Zhang P."/>
        </authorList>
    </citation>
    <scope>NUCLEOTIDE SEQUENCE</scope>
    <source>
        <strain evidence="2">ZSDZ42</strain>
    </source>
</reference>